<dbReference type="InterPro" id="IPR020518">
    <property type="entry name" value="Tscrpt_reg_PrtN"/>
</dbReference>
<dbReference type="Proteomes" id="UP000192656">
    <property type="component" value="Unassembled WGS sequence"/>
</dbReference>
<sequence>MPRPARPASPAPDTPPSTTVTALLAQHGAAVVPLEAVRESLFAHLSRDVFKRRLLAGDFPLPVLRADDSQKAALGVHIDDLAAFIDARRAEAQKELAQIMR</sequence>
<dbReference type="Pfam" id="PF11112">
    <property type="entry name" value="PyocinActivator"/>
    <property type="match status" value="1"/>
</dbReference>
<reference evidence="1 2" key="1">
    <citation type="submission" date="2017-04" db="EMBL/GenBank/DDBJ databases">
        <authorList>
            <person name="Afonso C.L."/>
            <person name="Miller P.J."/>
            <person name="Scott M.A."/>
            <person name="Spackman E."/>
            <person name="Goraichik I."/>
            <person name="Dimitrov K.M."/>
            <person name="Suarez D.L."/>
            <person name="Swayne D.E."/>
        </authorList>
    </citation>
    <scope>NUCLEOTIDE SEQUENCE [LARGE SCALE GENOMIC DNA]</scope>
    <source>
        <strain evidence="1 2">CGMCC 1.10972</strain>
    </source>
</reference>
<dbReference type="GO" id="GO:0006355">
    <property type="term" value="P:regulation of DNA-templated transcription"/>
    <property type="evidence" value="ECO:0007669"/>
    <property type="project" value="InterPro"/>
</dbReference>
<evidence type="ECO:0000313" key="2">
    <source>
        <dbReference type="Proteomes" id="UP000192656"/>
    </source>
</evidence>
<dbReference type="OrthoDB" id="982642at2"/>
<dbReference type="EMBL" id="FWXR01000023">
    <property type="protein sequence ID" value="SMD06679.1"/>
    <property type="molecule type" value="Genomic_DNA"/>
</dbReference>
<gene>
    <name evidence="1" type="ORF">SAMN06297251_12325</name>
</gene>
<protein>
    <submittedName>
        <fullName evidence="1">Pyocin activator protein PrtN</fullName>
    </submittedName>
</protein>
<dbReference type="RefSeq" id="WP_084412087.1">
    <property type="nucleotide sequence ID" value="NZ_FWXR01000023.1"/>
</dbReference>
<keyword evidence="2" id="KW-1185">Reference proteome</keyword>
<name>A0A1W2EA71_9HYPH</name>
<dbReference type="STRING" id="937218.SAMN06297251_12325"/>
<proteinExistence type="predicted"/>
<dbReference type="AlphaFoldDB" id="A0A1W2EA71"/>
<evidence type="ECO:0000313" key="1">
    <source>
        <dbReference type="EMBL" id="SMD06679.1"/>
    </source>
</evidence>
<organism evidence="1 2">
    <name type="scientific">Fulvimarina manganoxydans</name>
    <dbReference type="NCBI Taxonomy" id="937218"/>
    <lineage>
        <taxon>Bacteria</taxon>
        <taxon>Pseudomonadati</taxon>
        <taxon>Pseudomonadota</taxon>
        <taxon>Alphaproteobacteria</taxon>
        <taxon>Hyphomicrobiales</taxon>
        <taxon>Aurantimonadaceae</taxon>
        <taxon>Fulvimarina</taxon>
    </lineage>
</organism>
<accession>A0A1W2EA71</accession>